<accession>A0A3S4BIQ9</accession>
<name>A0A3S4BIQ9_9BRAD</name>
<proteinExistence type="predicted"/>
<dbReference type="EMBL" id="UWOC01000182">
    <property type="protein sequence ID" value="VCU10926.1"/>
    <property type="molecule type" value="Genomic_DNA"/>
</dbReference>
<dbReference type="PANTHER" id="PTHR42912">
    <property type="entry name" value="METHYLTRANSFERASE"/>
    <property type="match status" value="1"/>
</dbReference>
<dbReference type="PANTHER" id="PTHR42912:SF98">
    <property type="entry name" value="UNCHARACTERISED METHYLTRANSFERASE RV1498C"/>
    <property type="match status" value="1"/>
</dbReference>
<dbReference type="InterPro" id="IPR013216">
    <property type="entry name" value="Methyltransf_11"/>
</dbReference>
<gene>
    <name evidence="2" type="primary">ubiE_2</name>
    <name evidence="2" type="ORF">RHODGE_RHODGE_04130</name>
</gene>
<dbReference type="OrthoDB" id="9811589at2"/>
<comment type="caution">
    <text evidence="2">The sequence shown here is derived from an EMBL/GenBank/DDBJ whole genome shotgun (WGS) entry which is preliminary data.</text>
</comment>
<reference evidence="3" key="1">
    <citation type="submission" date="2018-10" db="EMBL/GenBank/DDBJ databases">
        <authorList>
            <person name="Peiro R."/>
            <person name="Begona"/>
            <person name="Cbmso G."/>
            <person name="Lopez M."/>
            <person name="Gonzalez S."/>
            <person name="Sacristan E."/>
            <person name="Castillo E."/>
        </authorList>
    </citation>
    <scope>NUCLEOTIDE SEQUENCE [LARGE SCALE GENOMIC DNA]</scope>
</reference>
<keyword evidence="2" id="KW-0830">Ubiquinone</keyword>
<dbReference type="Proteomes" id="UP000289200">
    <property type="component" value="Unassembled WGS sequence"/>
</dbReference>
<evidence type="ECO:0000313" key="2">
    <source>
        <dbReference type="EMBL" id="VCU10926.1"/>
    </source>
</evidence>
<dbReference type="InterPro" id="IPR029063">
    <property type="entry name" value="SAM-dependent_MTases_sf"/>
</dbReference>
<dbReference type="InterPro" id="IPR050508">
    <property type="entry name" value="Methyltransf_Superfamily"/>
</dbReference>
<dbReference type="AlphaFoldDB" id="A0A3S4BIQ9"/>
<dbReference type="SUPFAM" id="SSF53335">
    <property type="entry name" value="S-adenosyl-L-methionine-dependent methyltransferases"/>
    <property type="match status" value="1"/>
</dbReference>
<dbReference type="Pfam" id="PF08241">
    <property type="entry name" value="Methyltransf_11"/>
    <property type="match status" value="1"/>
</dbReference>
<dbReference type="CDD" id="cd02440">
    <property type="entry name" value="AdoMet_MTases"/>
    <property type="match status" value="1"/>
</dbReference>
<evidence type="ECO:0000313" key="3">
    <source>
        <dbReference type="Proteomes" id="UP000289200"/>
    </source>
</evidence>
<keyword evidence="3" id="KW-1185">Reference proteome</keyword>
<feature type="domain" description="Methyltransferase type 11" evidence="1">
    <location>
        <begin position="61"/>
        <end position="156"/>
    </location>
</feature>
<protein>
    <submittedName>
        <fullName evidence="2">Ubiquinone/menaquinone biosynthesis C-methyltransferase UbiE</fullName>
    </submittedName>
</protein>
<sequence>MEAILLTDHQTPVPPDELIVTSVGAPDAKTFLATGEADKHQIVKALTSAGLDMGGGDLRVLDWGCGCGRIARHWKSHSPSVDFHGCDINRQVVGWCRDNLGFGSFMDCGVKPPLPFPDSHFDVVYGISVLTHLTFETQYLWMCELWRILKPGGRAVLTICGPSLLPMWLPNIGGENAKRTQTVLIDEQIFLCTSSEDGPNSTGTMETAHVFETIFSPFRILQYQPRSGLMGIQDTYVVSKIGEGHLTFIPRLLDFAVTGSTSKANVAINLRNERNITFLVGAPDLYRTAKACFRLVIPEGRGSVESDIVTIPQKVGWTGLHSAYARVAIAGIPEWTGLARLEVEVEVSESADRARFELHNAAIF</sequence>
<dbReference type="Gene3D" id="3.40.50.150">
    <property type="entry name" value="Vaccinia Virus protein VP39"/>
    <property type="match status" value="1"/>
</dbReference>
<evidence type="ECO:0000259" key="1">
    <source>
        <dbReference type="Pfam" id="PF08241"/>
    </source>
</evidence>
<dbReference type="GO" id="GO:0008757">
    <property type="term" value="F:S-adenosylmethionine-dependent methyltransferase activity"/>
    <property type="evidence" value="ECO:0007669"/>
    <property type="project" value="InterPro"/>
</dbReference>
<organism evidence="2 3">
    <name type="scientific">Rhodoplanes serenus</name>
    <dbReference type="NCBI Taxonomy" id="200615"/>
    <lineage>
        <taxon>Bacteria</taxon>
        <taxon>Pseudomonadati</taxon>
        <taxon>Pseudomonadota</taxon>
        <taxon>Alphaproteobacteria</taxon>
        <taxon>Hyphomicrobiales</taxon>
        <taxon>Nitrobacteraceae</taxon>
        <taxon>Rhodoplanes</taxon>
    </lineage>
</organism>